<comment type="similarity">
    <text evidence="1">Belongs to the LysR transcriptional regulatory family.</text>
</comment>
<dbReference type="Pfam" id="PF00126">
    <property type="entry name" value="HTH_1"/>
    <property type="match status" value="1"/>
</dbReference>
<keyword evidence="4" id="KW-0804">Transcription</keyword>
<proteinExistence type="inferred from homology"/>
<dbReference type="SUPFAM" id="SSF46785">
    <property type="entry name" value="Winged helix' DNA-binding domain"/>
    <property type="match status" value="1"/>
</dbReference>
<dbReference type="PROSITE" id="PS50931">
    <property type="entry name" value="HTH_LYSR"/>
    <property type="match status" value="1"/>
</dbReference>
<gene>
    <name evidence="6" type="ORF">OKJ99_24790</name>
</gene>
<evidence type="ECO:0000313" key="6">
    <source>
        <dbReference type="EMBL" id="MEB8340719.1"/>
    </source>
</evidence>
<evidence type="ECO:0000256" key="2">
    <source>
        <dbReference type="ARBA" id="ARBA00023015"/>
    </source>
</evidence>
<keyword evidence="3" id="KW-0238">DNA-binding</keyword>
<keyword evidence="2" id="KW-0805">Transcription regulation</keyword>
<reference evidence="6 7" key="1">
    <citation type="submission" date="2022-10" db="EMBL/GenBank/DDBJ databases">
        <authorList>
            <person name="Xie J."/>
            <person name="Shen N."/>
        </authorList>
    </citation>
    <scope>NUCLEOTIDE SEQUENCE [LARGE SCALE GENOMIC DNA]</scope>
    <source>
        <strain evidence="6 7">YIM65594</strain>
    </source>
</reference>
<keyword evidence="7" id="KW-1185">Reference proteome</keyword>
<organism evidence="6 7">
    <name type="scientific">Streptomyces endophyticus</name>
    <dbReference type="NCBI Taxonomy" id="714166"/>
    <lineage>
        <taxon>Bacteria</taxon>
        <taxon>Bacillati</taxon>
        <taxon>Actinomycetota</taxon>
        <taxon>Actinomycetes</taxon>
        <taxon>Kitasatosporales</taxon>
        <taxon>Streptomycetaceae</taxon>
        <taxon>Streptomyces</taxon>
    </lineage>
</organism>
<evidence type="ECO:0000256" key="4">
    <source>
        <dbReference type="ARBA" id="ARBA00023163"/>
    </source>
</evidence>
<dbReference type="Pfam" id="PF03466">
    <property type="entry name" value="LysR_substrate"/>
    <property type="match status" value="1"/>
</dbReference>
<protein>
    <submittedName>
        <fullName evidence="6">LysR substrate-binding domain-containing protein</fullName>
    </submittedName>
</protein>
<dbReference type="EMBL" id="JAOZYC010000136">
    <property type="protein sequence ID" value="MEB8340719.1"/>
    <property type="molecule type" value="Genomic_DNA"/>
</dbReference>
<evidence type="ECO:0000256" key="3">
    <source>
        <dbReference type="ARBA" id="ARBA00023125"/>
    </source>
</evidence>
<dbReference type="Gene3D" id="1.10.10.10">
    <property type="entry name" value="Winged helix-like DNA-binding domain superfamily/Winged helix DNA-binding domain"/>
    <property type="match status" value="1"/>
</dbReference>
<dbReference type="Gene3D" id="3.40.190.10">
    <property type="entry name" value="Periplasmic binding protein-like II"/>
    <property type="match status" value="2"/>
</dbReference>
<dbReference type="SUPFAM" id="SSF53850">
    <property type="entry name" value="Periplasmic binding protein-like II"/>
    <property type="match status" value="1"/>
</dbReference>
<dbReference type="Proteomes" id="UP001354931">
    <property type="component" value="Unassembled WGS sequence"/>
</dbReference>
<dbReference type="PANTHER" id="PTHR30346:SF0">
    <property type="entry name" value="HCA OPERON TRANSCRIPTIONAL ACTIVATOR HCAR"/>
    <property type="match status" value="1"/>
</dbReference>
<evidence type="ECO:0000256" key="1">
    <source>
        <dbReference type="ARBA" id="ARBA00009437"/>
    </source>
</evidence>
<dbReference type="PRINTS" id="PR00039">
    <property type="entry name" value="HTHLYSR"/>
</dbReference>
<dbReference type="InterPro" id="IPR000847">
    <property type="entry name" value="LysR_HTH_N"/>
</dbReference>
<accession>A0ABU6F9K3</accession>
<dbReference type="CDD" id="cd08414">
    <property type="entry name" value="PBP2_LTTR_aromatics_like"/>
    <property type="match status" value="1"/>
</dbReference>
<comment type="caution">
    <text evidence="6">The sequence shown here is derived from an EMBL/GenBank/DDBJ whole genome shotgun (WGS) entry which is preliminary data.</text>
</comment>
<dbReference type="InterPro" id="IPR036390">
    <property type="entry name" value="WH_DNA-bd_sf"/>
</dbReference>
<dbReference type="InterPro" id="IPR036388">
    <property type="entry name" value="WH-like_DNA-bd_sf"/>
</dbReference>
<dbReference type="RefSeq" id="WP_326019600.1">
    <property type="nucleotide sequence ID" value="NZ_JAOZYC010000136.1"/>
</dbReference>
<feature type="domain" description="HTH lysR-type" evidence="5">
    <location>
        <begin position="1"/>
        <end position="58"/>
    </location>
</feature>
<evidence type="ECO:0000313" key="7">
    <source>
        <dbReference type="Proteomes" id="UP001354931"/>
    </source>
</evidence>
<dbReference type="InterPro" id="IPR005119">
    <property type="entry name" value="LysR_subst-bd"/>
</dbReference>
<sequence>MELRHLRSFVTVAEELNFRRAAERLRMSQPPLSQQIKRLEQEVGVALLRRTTRQVALTAAGEAFLTEARRALRAVQEAPLAARRAASGQTGVVRLGFSGPTSHEVLILMTRKFREHRPRVRLEIHGPVYGGELVTRLTDDEIDAGLMRLPVAGSGIQARELTRHNIVVALPAGHRLATREEIAMADIQQEPVVSHPTNRGAGIVALIHSAYLAHGSSPRIVQEVPDTHTILTLVGAGVGIGFVPSSASHLKVPGVVLIPARDIPPLPLALAWRAGDPNPALHALIDLLDEIAEDCGPGAVTA</sequence>
<dbReference type="PANTHER" id="PTHR30346">
    <property type="entry name" value="TRANSCRIPTIONAL DUAL REGULATOR HCAR-RELATED"/>
    <property type="match status" value="1"/>
</dbReference>
<evidence type="ECO:0000259" key="5">
    <source>
        <dbReference type="PROSITE" id="PS50931"/>
    </source>
</evidence>
<name>A0ABU6F9K3_9ACTN</name>